<dbReference type="EMBL" id="KQ417209">
    <property type="protein sequence ID" value="KOF93241.1"/>
    <property type="molecule type" value="Genomic_DNA"/>
</dbReference>
<name>A0A0L8HVL7_OCTBM</name>
<protein>
    <submittedName>
        <fullName evidence="1">Uncharacterized protein</fullName>
    </submittedName>
</protein>
<gene>
    <name evidence="1" type="ORF">OCBIM_22004832mg</name>
</gene>
<proteinExistence type="predicted"/>
<reference evidence="1" key="1">
    <citation type="submission" date="2015-07" db="EMBL/GenBank/DDBJ databases">
        <title>MeaNS - Measles Nucleotide Surveillance Program.</title>
        <authorList>
            <person name="Tran T."/>
            <person name="Druce J."/>
        </authorList>
    </citation>
    <scope>NUCLEOTIDE SEQUENCE</scope>
    <source>
        <strain evidence="1">UCB-OBI-ISO-001</strain>
        <tissue evidence="1">Gonad</tissue>
    </source>
</reference>
<organism evidence="1">
    <name type="scientific">Octopus bimaculoides</name>
    <name type="common">California two-spotted octopus</name>
    <dbReference type="NCBI Taxonomy" id="37653"/>
    <lineage>
        <taxon>Eukaryota</taxon>
        <taxon>Metazoa</taxon>
        <taxon>Spiralia</taxon>
        <taxon>Lophotrochozoa</taxon>
        <taxon>Mollusca</taxon>
        <taxon>Cephalopoda</taxon>
        <taxon>Coleoidea</taxon>
        <taxon>Octopodiformes</taxon>
        <taxon>Octopoda</taxon>
        <taxon>Incirrata</taxon>
        <taxon>Octopodidae</taxon>
        <taxon>Octopus</taxon>
    </lineage>
</organism>
<evidence type="ECO:0000313" key="1">
    <source>
        <dbReference type="EMBL" id="KOF93241.1"/>
    </source>
</evidence>
<sequence length="75" mass="8969">MIKYYSDKYFINVFHEFFISSLNFIPIKNLLSVSHFLPELRVISLEFMSVTNIRALLMQHFLKLPSRIPCVIYLQ</sequence>
<dbReference type="AlphaFoldDB" id="A0A0L8HVL7"/>
<accession>A0A0L8HVL7</accession>